<feature type="compositionally biased region" description="Polar residues" evidence="1">
    <location>
        <begin position="527"/>
        <end position="541"/>
    </location>
</feature>
<accession>A0A9W9UYP6</accession>
<feature type="compositionally biased region" description="Acidic residues" evidence="1">
    <location>
        <begin position="154"/>
        <end position="163"/>
    </location>
</feature>
<feature type="region of interest" description="Disordered" evidence="1">
    <location>
        <begin position="267"/>
        <end position="366"/>
    </location>
</feature>
<feature type="compositionally biased region" description="Polar residues" evidence="1">
    <location>
        <begin position="383"/>
        <end position="396"/>
    </location>
</feature>
<evidence type="ECO:0000313" key="3">
    <source>
        <dbReference type="EMBL" id="KAJ5362337.1"/>
    </source>
</evidence>
<feature type="compositionally biased region" description="Polar residues" evidence="1">
    <location>
        <begin position="193"/>
        <end position="218"/>
    </location>
</feature>
<keyword evidence="2" id="KW-0472">Membrane</keyword>
<reference evidence="3" key="2">
    <citation type="journal article" date="2023" name="IMA Fungus">
        <title>Comparative genomic study of the Penicillium genus elucidates a diverse pangenome and 15 lateral gene transfer events.</title>
        <authorList>
            <person name="Petersen C."/>
            <person name="Sorensen T."/>
            <person name="Nielsen M.R."/>
            <person name="Sondergaard T.E."/>
            <person name="Sorensen J.L."/>
            <person name="Fitzpatrick D.A."/>
            <person name="Frisvad J.C."/>
            <person name="Nielsen K.L."/>
        </authorList>
    </citation>
    <scope>NUCLEOTIDE SEQUENCE</scope>
    <source>
        <strain evidence="3">IBT 35675</strain>
    </source>
</reference>
<organism evidence="3 4">
    <name type="scientific">Penicillium brevicompactum</name>
    <dbReference type="NCBI Taxonomy" id="5074"/>
    <lineage>
        <taxon>Eukaryota</taxon>
        <taxon>Fungi</taxon>
        <taxon>Dikarya</taxon>
        <taxon>Ascomycota</taxon>
        <taxon>Pezizomycotina</taxon>
        <taxon>Eurotiomycetes</taxon>
        <taxon>Eurotiomycetidae</taxon>
        <taxon>Eurotiales</taxon>
        <taxon>Aspergillaceae</taxon>
        <taxon>Penicillium</taxon>
    </lineage>
</organism>
<keyword evidence="2" id="KW-0812">Transmembrane</keyword>
<dbReference type="EMBL" id="JAPZBR010000002">
    <property type="protein sequence ID" value="KAJ5362337.1"/>
    <property type="molecule type" value="Genomic_DNA"/>
</dbReference>
<feature type="compositionally biased region" description="Basic and acidic residues" evidence="1">
    <location>
        <begin position="15"/>
        <end position="29"/>
    </location>
</feature>
<reference evidence="3" key="1">
    <citation type="submission" date="2022-12" db="EMBL/GenBank/DDBJ databases">
        <authorList>
            <person name="Petersen C."/>
        </authorList>
    </citation>
    <scope>NUCLEOTIDE SEQUENCE</scope>
    <source>
        <strain evidence="3">IBT 35675</strain>
    </source>
</reference>
<feature type="region of interest" description="Disordered" evidence="1">
    <location>
        <begin position="1"/>
        <end position="39"/>
    </location>
</feature>
<feature type="compositionally biased region" description="Low complexity" evidence="1">
    <location>
        <begin position="295"/>
        <end position="313"/>
    </location>
</feature>
<feature type="compositionally biased region" description="Low complexity" evidence="1">
    <location>
        <begin position="332"/>
        <end position="344"/>
    </location>
</feature>
<evidence type="ECO:0000256" key="1">
    <source>
        <dbReference type="SAM" id="MobiDB-lite"/>
    </source>
</evidence>
<feature type="compositionally biased region" description="Polar residues" evidence="1">
    <location>
        <begin position="508"/>
        <end position="518"/>
    </location>
</feature>
<gene>
    <name evidence="3" type="ORF">N7541_003181</name>
</gene>
<feature type="compositionally biased region" description="Low complexity" evidence="1">
    <location>
        <begin position="133"/>
        <end position="143"/>
    </location>
</feature>
<comment type="caution">
    <text evidence="3">The sequence shown here is derived from an EMBL/GenBank/DDBJ whole genome shotgun (WGS) entry which is preliminary data.</text>
</comment>
<feature type="compositionally biased region" description="Low complexity" evidence="1">
    <location>
        <begin position="1"/>
        <end position="10"/>
    </location>
</feature>
<dbReference type="Proteomes" id="UP001148299">
    <property type="component" value="Unassembled WGS sequence"/>
</dbReference>
<keyword evidence="2" id="KW-1133">Transmembrane helix</keyword>
<feature type="compositionally biased region" description="Polar residues" evidence="1">
    <location>
        <begin position="66"/>
        <end position="77"/>
    </location>
</feature>
<sequence>MSASRSTSPPRARRALQERSSAHTNERSPTRTLRMVSADQEEVDMYTATPFPTKPEQILLPLPGKGQQQYISDTGFSYSDHIGPSSSTYSSPTFSQGTPTSPRDFSIGEGWDRSSTVDAGNSPPAMWDEDPSSSKSSLPDLPSGKAPQYGFEGSEPEFSDDDMAVLPTATPTIKAVLSEASMSPKSSDESIAAYSSPNIEQIGAPSSPNFVMLDNSSMHFPRPPTASSETDPRTNSISSFNSGGTVVRHSGATPWFQTTFQTVSSERLSYRTPSFRSSPPVQSVASFRSSSRAPSGTRSRSGTASSRSLRSASDLQAAIDSGVPIQYPRIRAPSASSRADTSSSGERDFSPGPASGRCNPHLASGRWNPHLSTVSSNWSSDELANLSAQADSQEGSEGSMAEVTPPPAAALKKEDTRSSVWLVDSSNDSDDERLDSLTKLPSRPNFAQSLSSGSKRSNSTRSTRPGTGTSTILNILPTWAKVYYLHEPMAFNPALTMIDGSRPPSARAPSTKTPSTRAPSVRAPSVRTPSSRDGTSNSSVFSLVPGPLNIFRPRTPERLEPAQRPVSPPREQPRLENDPRDPRAHWVPSPESSDGGFSGTNHRLHHSWSPHLLPDRRVLQHAKSGWRAPSLDSRSEPMFGRRNVQVYSFCIGFIFPLAWCVAAFLPLPPAPKMSPEMAEGGSESDVEAALEMQCMNLQQRRHENARWWRNLNRWMISLGVVIIVIIVTLAAIGTTTGF</sequence>
<feature type="transmembrane region" description="Helical" evidence="2">
    <location>
        <begin position="714"/>
        <end position="733"/>
    </location>
</feature>
<dbReference type="AlphaFoldDB" id="A0A9W9UYP6"/>
<proteinExistence type="predicted"/>
<evidence type="ECO:0000313" key="4">
    <source>
        <dbReference type="Proteomes" id="UP001148299"/>
    </source>
</evidence>
<feature type="compositionally biased region" description="Low complexity" evidence="1">
    <location>
        <begin position="84"/>
        <end position="95"/>
    </location>
</feature>
<protein>
    <recommendedName>
        <fullName evidence="5">Serine-rich protein</fullName>
    </recommendedName>
</protein>
<feature type="region of interest" description="Disordered" evidence="1">
    <location>
        <begin position="51"/>
        <end position="245"/>
    </location>
</feature>
<name>A0A9W9UYP6_PENBR</name>
<feature type="transmembrane region" description="Helical" evidence="2">
    <location>
        <begin position="646"/>
        <end position="667"/>
    </location>
</feature>
<feature type="region of interest" description="Disordered" evidence="1">
    <location>
        <begin position="501"/>
        <end position="602"/>
    </location>
</feature>
<keyword evidence="4" id="KW-1185">Reference proteome</keyword>
<evidence type="ECO:0008006" key="5">
    <source>
        <dbReference type="Google" id="ProtNLM"/>
    </source>
</evidence>
<feature type="compositionally biased region" description="Polar residues" evidence="1">
    <location>
        <begin position="225"/>
        <end position="244"/>
    </location>
</feature>
<evidence type="ECO:0000256" key="2">
    <source>
        <dbReference type="SAM" id="Phobius"/>
    </source>
</evidence>
<feature type="compositionally biased region" description="Basic and acidic residues" evidence="1">
    <location>
        <begin position="571"/>
        <end position="584"/>
    </location>
</feature>
<feature type="compositionally biased region" description="Low complexity" evidence="1">
    <location>
        <begin position="449"/>
        <end position="471"/>
    </location>
</feature>
<feature type="region of interest" description="Disordered" evidence="1">
    <location>
        <begin position="383"/>
        <end position="471"/>
    </location>
</feature>
<feature type="compositionally biased region" description="Polar residues" evidence="1">
    <location>
        <begin position="267"/>
        <end position="294"/>
    </location>
</feature>